<dbReference type="AlphaFoldDB" id="A0A1G5C2D9"/>
<keyword evidence="1" id="KW-0479">Metal-binding</keyword>
<dbReference type="GO" id="GO:0009245">
    <property type="term" value="P:lipid A biosynthetic process"/>
    <property type="evidence" value="ECO:0007669"/>
    <property type="project" value="TreeGrafter"/>
</dbReference>
<keyword evidence="2" id="KW-0378">Hydrolase</keyword>
<dbReference type="GO" id="GO:0046872">
    <property type="term" value="F:metal ion binding"/>
    <property type="evidence" value="ECO:0007669"/>
    <property type="project" value="UniProtKB-KW"/>
</dbReference>
<keyword evidence="5" id="KW-1185">Reference proteome</keyword>
<dbReference type="GO" id="GO:0016020">
    <property type="term" value="C:membrane"/>
    <property type="evidence" value="ECO:0007669"/>
    <property type="project" value="GOC"/>
</dbReference>
<feature type="domain" description="Calcineurin-like phosphoesterase" evidence="3">
    <location>
        <begin position="45"/>
        <end position="225"/>
    </location>
</feature>
<organism evidence="4 5">
    <name type="scientific">Butyrivibrio hungatei</name>
    <dbReference type="NCBI Taxonomy" id="185008"/>
    <lineage>
        <taxon>Bacteria</taxon>
        <taxon>Bacillati</taxon>
        <taxon>Bacillota</taxon>
        <taxon>Clostridia</taxon>
        <taxon>Lachnospirales</taxon>
        <taxon>Lachnospiraceae</taxon>
        <taxon>Butyrivibrio</taxon>
    </lineage>
</organism>
<name>A0A1G5C2D9_9FIRM</name>
<evidence type="ECO:0000256" key="1">
    <source>
        <dbReference type="ARBA" id="ARBA00022723"/>
    </source>
</evidence>
<dbReference type="Proteomes" id="UP000183047">
    <property type="component" value="Unassembled WGS sequence"/>
</dbReference>
<dbReference type="RefSeq" id="WP_074461678.1">
    <property type="nucleotide sequence ID" value="NZ_FMUR01000005.1"/>
</dbReference>
<evidence type="ECO:0000313" key="5">
    <source>
        <dbReference type="Proteomes" id="UP000183047"/>
    </source>
</evidence>
<dbReference type="InterPro" id="IPR029052">
    <property type="entry name" value="Metallo-depent_PP-like"/>
</dbReference>
<evidence type="ECO:0000313" key="4">
    <source>
        <dbReference type="EMBL" id="SCX96595.1"/>
    </source>
</evidence>
<dbReference type="Gene3D" id="3.60.21.10">
    <property type="match status" value="1"/>
</dbReference>
<protein>
    <recommendedName>
        <fullName evidence="3">Calcineurin-like phosphoesterase domain-containing protein</fullName>
    </recommendedName>
</protein>
<evidence type="ECO:0000259" key="3">
    <source>
        <dbReference type="Pfam" id="PF00149"/>
    </source>
</evidence>
<accession>A0A1G5C2D9</accession>
<dbReference type="Pfam" id="PF00149">
    <property type="entry name" value="Metallophos"/>
    <property type="match status" value="1"/>
</dbReference>
<dbReference type="OrthoDB" id="9780884at2"/>
<dbReference type="PANTHER" id="PTHR31302:SF31">
    <property type="entry name" value="PHOSPHODIESTERASE YAEI"/>
    <property type="match status" value="1"/>
</dbReference>
<dbReference type="EMBL" id="FMUR01000005">
    <property type="protein sequence ID" value="SCX96595.1"/>
    <property type="molecule type" value="Genomic_DNA"/>
</dbReference>
<reference evidence="5" key="1">
    <citation type="submission" date="2016-10" db="EMBL/GenBank/DDBJ databases">
        <authorList>
            <person name="Varghese N."/>
            <person name="Submissions S."/>
        </authorList>
    </citation>
    <scope>NUCLEOTIDE SEQUENCE [LARGE SCALE GENOMIC DNA]</scope>
    <source>
        <strain evidence="5">XBD2006</strain>
    </source>
</reference>
<dbReference type="SUPFAM" id="SSF56300">
    <property type="entry name" value="Metallo-dependent phosphatases"/>
    <property type="match status" value="1"/>
</dbReference>
<dbReference type="InterPro" id="IPR004843">
    <property type="entry name" value="Calcineurin-like_PHP"/>
</dbReference>
<gene>
    <name evidence="4" type="ORF">SAMN02910451_00948</name>
</gene>
<proteinExistence type="predicted"/>
<dbReference type="PANTHER" id="PTHR31302">
    <property type="entry name" value="TRANSMEMBRANE PROTEIN WITH METALLOPHOSPHOESTERASE DOMAIN-RELATED"/>
    <property type="match status" value="1"/>
</dbReference>
<evidence type="ECO:0000256" key="2">
    <source>
        <dbReference type="ARBA" id="ARBA00022801"/>
    </source>
</evidence>
<dbReference type="GO" id="GO:0008758">
    <property type="term" value="F:UDP-2,3-diacylglucosamine hydrolase activity"/>
    <property type="evidence" value="ECO:0007669"/>
    <property type="project" value="TreeGrafter"/>
</dbReference>
<dbReference type="InterPro" id="IPR051158">
    <property type="entry name" value="Metallophosphoesterase_sf"/>
</dbReference>
<sequence length="289" mass="32966">MTFFYCAAAITLFIILCVVVIYHDTHNFVVRNYELESDKIKGDHTFVLISDLHGYSFGPNNEKLVSAIDAINPDIILCAGDLFTARKDKKPIKYEPGFELAKSLAQKYPLYYANGNHEYRLKIWTSDYGNFYDRYKSRLKKAGVTFLENESVGIKDGNIRITGLDLNMEYYRKIVKKKMEPGFIKRTLGDSSKKEFQILIAHNPQYFDEYAKWGADLTVSGHVHGGIVRLPFIGGVISPAIALFPKYDGGHYEIDKKHLILSRGLGTHTIQVRMFNPCEIDVIKIHEAK</sequence>